<dbReference type="InParanoid" id="E3MPG7"/>
<reference evidence="2" key="1">
    <citation type="submission" date="2007-07" db="EMBL/GenBank/DDBJ databases">
        <title>PCAP assembly of the Caenorhabditis remanei genome.</title>
        <authorList>
            <consortium name="The Caenorhabditis remanei Sequencing Consortium"/>
            <person name="Wilson R.K."/>
        </authorList>
    </citation>
    <scope>NUCLEOTIDE SEQUENCE [LARGE SCALE GENOMIC DNA]</scope>
    <source>
        <strain evidence="2">PB4641</strain>
    </source>
</reference>
<keyword evidence="3" id="KW-1185">Reference proteome</keyword>
<dbReference type="STRING" id="31234.E3MPG7"/>
<dbReference type="HOGENOM" id="CLU_752817_0_0_1"/>
<proteinExistence type="predicted"/>
<dbReference type="eggNOG" id="KOG0386">
    <property type="taxonomic scope" value="Eukaryota"/>
</dbReference>
<sequence length="368" mass="42893">MLDSQKNRRSVYSLELTDDYIKRLFDFLKQQQGATGGVEMKQAVCMEYEGLAVENKVKSVLDKACNEEDEYWNKTKLILEDYYTTAHGIRVEITQQHHSMGGGNPSMKLKPYQLRVSSGWSHCTSTISIRFWPRSSRDNGVFLTSCSQLSSYRAQLLNNGSVLHSKKPPRRSSSLQKKCGPSWRHASKQANEHKEDELNSEPADETPEAREKRYDGYMKTLVEAHPDKKCDVMFAKLDDATIRKEVEFYREQDMKDRETHPSEIVNTLPEKEHTKANIEYLGLVLLGFHGKLRKEIMSHTVLVSPTEFFINPWSIRLTKHKFIQEFNQHPEREVLGKKRKSTNYAFLQNLAKHIREFREFYKNSLNKH</sequence>
<protein>
    <submittedName>
        <fullName evidence="2">Uncharacterized protein</fullName>
    </submittedName>
</protein>
<feature type="region of interest" description="Disordered" evidence="1">
    <location>
        <begin position="160"/>
        <end position="211"/>
    </location>
</feature>
<dbReference type="Proteomes" id="UP000008281">
    <property type="component" value="Unassembled WGS sequence"/>
</dbReference>
<name>E3MPG7_CAERE</name>
<accession>E3MPG7</accession>
<dbReference type="EMBL" id="DS268463">
    <property type="protein sequence ID" value="EFP06496.1"/>
    <property type="molecule type" value="Genomic_DNA"/>
</dbReference>
<evidence type="ECO:0000256" key="1">
    <source>
        <dbReference type="SAM" id="MobiDB-lite"/>
    </source>
</evidence>
<gene>
    <name evidence="2" type="ORF">CRE_08336</name>
</gene>
<dbReference type="AlphaFoldDB" id="E3MPG7"/>
<evidence type="ECO:0000313" key="2">
    <source>
        <dbReference type="EMBL" id="EFP06496.1"/>
    </source>
</evidence>
<organism evidence="3">
    <name type="scientific">Caenorhabditis remanei</name>
    <name type="common">Caenorhabditis vulgaris</name>
    <dbReference type="NCBI Taxonomy" id="31234"/>
    <lineage>
        <taxon>Eukaryota</taxon>
        <taxon>Metazoa</taxon>
        <taxon>Ecdysozoa</taxon>
        <taxon>Nematoda</taxon>
        <taxon>Chromadorea</taxon>
        <taxon>Rhabditida</taxon>
        <taxon>Rhabditina</taxon>
        <taxon>Rhabditomorpha</taxon>
        <taxon>Rhabditoidea</taxon>
        <taxon>Rhabditidae</taxon>
        <taxon>Peloderinae</taxon>
        <taxon>Caenorhabditis</taxon>
    </lineage>
</organism>
<evidence type="ECO:0000313" key="3">
    <source>
        <dbReference type="Proteomes" id="UP000008281"/>
    </source>
</evidence>